<evidence type="ECO:0000256" key="5">
    <source>
        <dbReference type="ARBA" id="ARBA00022840"/>
    </source>
</evidence>
<reference evidence="15 16" key="1">
    <citation type="submission" date="2018-07" db="EMBL/GenBank/DDBJ databases">
        <title>Identification of phenol metabolism pathways in Arcobacter.</title>
        <authorList>
            <person name="Miller W.G."/>
            <person name="Yee E."/>
            <person name="Bono J.L."/>
        </authorList>
    </citation>
    <scope>NUCLEOTIDE SEQUENCE [LARGE SCALE GENOMIC DNA]</scope>
    <source>
        <strain evidence="15 16">W63</strain>
    </source>
</reference>
<dbReference type="EMBL" id="CP030944">
    <property type="protein sequence ID" value="QKE27129.1"/>
    <property type="molecule type" value="Genomic_DNA"/>
</dbReference>
<dbReference type="InterPro" id="IPR014016">
    <property type="entry name" value="UvrD-like_ATP-bd"/>
</dbReference>
<evidence type="ECO:0000313" key="15">
    <source>
        <dbReference type="EMBL" id="QKE27129.1"/>
    </source>
</evidence>
<keyword evidence="7" id="KW-0413">Isomerase</keyword>
<dbReference type="GO" id="GO:0000725">
    <property type="term" value="P:recombinational repair"/>
    <property type="evidence" value="ECO:0007669"/>
    <property type="project" value="TreeGrafter"/>
</dbReference>
<feature type="domain" description="UvrD-like helicase C-terminal" evidence="14">
    <location>
        <begin position="293"/>
        <end position="656"/>
    </location>
</feature>
<dbReference type="SUPFAM" id="SSF52540">
    <property type="entry name" value="P-loop containing nucleoside triphosphate hydrolases"/>
    <property type="match status" value="1"/>
</dbReference>
<dbReference type="CDD" id="cd17932">
    <property type="entry name" value="DEXQc_UvrD"/>
    <property type="match status" value="1"/>
</dbReference>
<dbReference type="PROSITE" id="PS51198">
    <property type="entry name" value="UVRD_HELICASE_ATP_BIND"/>
    <property type="match status" value="1"/>
</dbReference>
<evidence type="ECO:0000256" key="11">
    <source>
        <dbReference type="ARBA" id="ARBA00048988"/>
    </source>
</evidence>
<dbReference type="InterPro" id="IPR014017">
    <property type="entry name" value="DNA_helicase_UvrD-like_C"/>
</dbReference>
<dbReference type="GO" id="GO:0016787">
    <property type="term" value="F:hydrolase activity"/>
    <property type="evidence" value="ECO:0007669"/>
    <property type="project" value="UniProtKB-UniRule"/>
</dbReference>
<dbReference type="GO" id="GO:0043138">
    <property type="term" value="F:3'-5' DNA helicase activity"/>
    <property type="evidence" value="ECO:0007669"/>
    <property type="project" value="UniProtKB-EC"/>
</dbReference>
<keyword evidence="5 12" id="KW-0067">ATP-binding</keyword>
<protein>
    <recommendedName>
        <fullName evidence="9">DNA 3'-5' helicase</fullName>
        <ecNumber evidence="9">5.6.2.4</ecNumber>
    </recommendedName>
    <alternativeName>
        <fullName evidence="10">DNA 3'-5' helicase II</fullName>
    </alternativeName>
</protein>
<keyword evidence="16" id="KW-1185">Reference proteome</keyword>
<evidence type="ECO:0000256" key="12">
    <source>
        <dbReference type="PROSITE-ProRule" id="PRU00560"/>
    </source>
</evidence>
<dbReference type="GO" id="GO:0005524">
    <property type="term" value="F:ATP binding"/>
    <property type="evidence" value="ECO:0007669"/>
    <property type="project" value="UniProtKB-UniRule"/>
</dbReference>
<dbReference type="Proteomes" id="UP000502065">
    <property type="component" value="Chromosome"/>
</dbReference>
<organism evidence="15 16">
    <name type="scientific">Arcobacter aquimarinus</name>
    <dbReference type="NCBI Taxonomy" id="1315211"/>
    <lineage>
        <taxon>Bacteria</taxon>
        <taxon>Pseudomonadati</taxon>
        <taxon>Campylobacterota</taxon>
        <taxon>Epsilonproteobacteria</taxon>
        <taxon>Campylobacterales</taxon>
        <taxon>Arcobacteraceae</taxon>
        <taxon>Arcobacter</taxon>
    </lineage>
</organism>
<dbReference type="PANTHER" id="PTHR11070">
    <property type="entry name" value="UVRD / RECB / PCRA DNA HELICASE FAMILY MEMBER"/>
    <property type="match status" value="1"/>
</dbReference>
<dbReference type="PROSITE" id="PS51217">
    <property type="entry name" value="UVRD_HELICASE_CTER"/>
    <property type="match status" value="1"/>
</dbReference>
<evidence type="ECO:0000256" key="2">
    <source>
        <dbReference type="ARBA" id="ARBA00022741"/>
    </source>
</evidence>
<evidence type="ECO:0000256" key="7">
    <source>
        <dbReference type="ARBA" id="ARBA00023235"/>
    </source>
</evidence>
<dbReference type="AlphaFoldDB" id="A0AAE7E2D4"/>
<evidence type="ECO:0000256" key="1">
    <source>
        <dbReference type="ARBA" id="ARBA00009922"/>
    </source>
</evidence>
<gene>
    <name evidence="15" type="ORF">AAQM_2432</name>
</gene>
<dbReference type="EC" id="5.6.2.4" evidence="9"/>
<dbReference type="Gene3D" id="3.40.50.300">
    <property type="entry name" value="P-loop containing nucleotide triphosphate hydrolases"/>
    <property type="match status" value="3"/>
</dbReference>
<dbReference type="Pfam" id="PF13361">
    <property type="entry name" value="UvrD_C"/>
    <property type="match status" value="1"/>
</dbReference>
<evidence type="ECO:0000256" key="10">
    <source>
        <dbReference type="ARBA" id="ARBA00034923"/>
    </source>
</evidence>
<dbReference type="InterPro" id="IPR027417">
    <property type="entry name" value="P-loop_NTPase"/>
</dbReference>
<evidence type="ECO:0000256" key="6">
    <source>
        <dbReference type="ARBA" id="ARBA00023125"/>
    </source>
</evidence>
<dbReference type="RefSeq" id="WP_129095193.1">
    <property type="nucleotide sequence ID" value="NZ_CBCSAE010000009.1"/>
</dbReference>
<dbReference type="KEGG" id="aaqi:AAQM_2432"/>
<dbReference type="PANTHER" id="PTHR11070:SF2">
    <property type="entry name" value="ATP-DEPENDENT DNA HELICASE SRS2"/>
    <property type="match status" value="1"/>
</dbReference>
<evidence type="ECO:0000256" key="4">
    <source>
        <dbReference type="ARBA" id="ARBA00022806"/>
    </source>
</evidence>
<dbReference type="Gene3D" id="1.10.486.10">
    <property type="entry name" value="PCRA, domain 4"/>
    <property type="match status" value="1"/>
</dbReference>
<feature type="domain" description="UvrD-like helicase ATP-binding" evidence="13">
    <location>
        <begin position="9"/>
        <end position="292"/>
    </location>
</feature>
<evidence type="ECO:0000259" key="14">
    <source>
        <dbReference type="PROSITE" id="PS51217"/>
    </source>
</evidence>
<evidence type="ECO:0000256" key="3">
    <source>
        <dbReference type="ARBA" id="ARBA00022801"/>
    </source>
</evidence>
<sequence>MNSFEEKDLEQYTNEQKEAITSDNNLRIIACAGSGKTKTLVGKIKYLLENSKNPKIEPENIIAFTYTEKAANELKSRVVSKIDSKHGIAQMFVGTIHGWCLKVLQDYLFTKYQNYSVLSEIKLKLFVDKYYYTNGMVDLKHMKHGSDLWRFKHTNIFLNIIDIIREQGLIKITPEYIKDAIVKYEKSLTDKKYLDFTMLLTKTLDALNEDNELTKYIAKKIKYLIVDEYQDVNNIQNKLIKRICDISQCKIIVVGDDDQNIYKWRGSNNTYIRNFFKKDFKDIYLTKNFRSSEGIVVLASTLIENNEKRLPKNMESAGNQEYKRKDILFNQYANVDDEDKGIAKYIKDEVLGMPFYDEGLKSKNKKEPRGITYSDICILVRYKKRINSLTKVFDECGIDYITAGVTNLFEQKEIIASVGIFEYLNKLSKTAEKYIDQISSEINTEYKDILQKIINNTKKRQNKEKVNIEEGDYSKESILKILQEKLLSKLNDNENELLKFCENELFSKWEFINSKDFLINKLFEGEKRLITMLPFKGLFHGKIGLDNEFLNFDWEYNLQEIFQNFFEVTNFNEDSIQQNKTKSQVEIIFFNLGKFSQVINDYEEVNFTTTCPDKYLEYFLKFLEHGAKDYYEEGWVNNTFRTVNAVQIMTIHQAKGLEFPVVVIPGLNENFLPGSNMGGTSEIHFLPDDFKKPLEELKIDAKKEDERRLFYVAITRSQKYLFLSQAPVNKMAKKVSRFIKEMESPNILIDSNNTKIFPDDIKIKQQAKNDRNNLQLDFTTLSDYFYCPYKFKLVSLYGFCTPLNRRMGYGKSFHSALMEYHIRRGKEEVLTDVEINDIVDRQTYFPYQSDLLAGDLKNKLTKNLKSYHSDIKDSLRVEYVEQDIQYKINDDILIVGKVDLIKNEKNYNDFETVIVDFKTKVPKNNDDKEITDELTNNQLNLYAIGYKELTGENATSTQIFNLDYDNKDRNHNNPKLINNTQLEDLKIKIRDSVDSIKTSNFLKCNKPKYCDLCKYKSLCI</sequence>
<keyword evidence="6" id="KW-0238">DNA-binding</keyword>
<dbReference type="Pfam" id="PF12705">
    <property type="entry name" value="PDDEXK_1"/>
    <property type="match status" value="1"/>
</dbReference>
<dbReference type="GO" id="GO:0003677">
    <property type="term" value="F:DNA binding"/>
    <property type="evidence" value="ECO:0007669"/>
    <property type="project" value="UniProtKB-KW"/>
</dbReference>
<keyword evidence="3 12" id="KW-0378">Hydrolase</keyword>
<evidence type="ECO:0000313" key="16">
    <source>
        <dbReference type="Proteomes" id="UP000502065"/>
    </source>
</evidence>
<dbReference type="Gene3D" id="1.10.10.160">
    <property type="match status" value="1"/>
</dbReference>
<keyword evidence="2 12" id="KW-0547">Nucleotide-binding</keyword>
<dbReference type="InterPro" id="IPR038726">
    <property type="entry name" value="PDDEXK_AddAB-type"/>
</dbReference>
<accession>A0AAE7E2D4</accession>
<dbReference type="Pfam" id="PF00580">
    <property type="entry name" value="UvrD-helicase"/>
    <property type="match status" value="1"/>
</dbReference>
<evidence type="ECO:0000256" key="8">
    <source>
        <dbReference type="ARBA" id="ARBA00034617"/>
    </source>
</evidence>
<evidence type="ECO:0000259" key="13">
    <source>
        <dbReference type="PROSITE" id="PS51198"/>
    </source>
</evidence>
<keyword evidence="4 12" id="KW-0347">Helicase</keyword>
<comment type="catalytic activity">
    <reaction evidence="8">
        <text>Couples ATP hydrolysis with the unwinding of duplex DNA by translocating in the 3'-5' direction.</text>
        <dbReference type="EC" id="5.6.2.4"/>
    </reaction>
</comment>
<comment type="similarity">
    <text evidence="1">Belongs to the helicase family. UvrD subfamily.</text>
</comment>
<dbReference type="InterPro" id="IPR000212">
    <property type="entry name" value="DNA_helicase_UvrD/REP"/>
</dbReference>
<proteinExistence type="inferred from homology"/>
<comment type="catalytic activity">
    <reaction evidence="11">
        <text>ATP + H2O = ADP + phosphate + H(+)</text>
        <dbReference type="Rhea" id="RHEA:13065"/>
        <dbReference type="ChEBI" id="CHEBI:15377"/>
        <dbReference type="ChEBI" id="CHEBI:15378"/>
        <dbReference type="ChEBI" id="CHEBI:30616"/>
        <dbReference type="ChEBI" id="CHEBI:43474"/>
        <dbReference type="ChEBI" id="CHEBI:456216"/>
        <dbReference type="EC" id="5.6.2.4"/>
    </reaction>
</comment>
<name>A0AAE7E2D4_9BACT</name>
<evidence type="ECO:0000256" key="9">
    <source>
        <dbReference type="ARBA" id="ARBA00034808"/>
    </source>
</evidence>
<feature type="binding site" evidence="12">
    <location>
        <begin position="30"/>
        <end position="37"/>
    </location>
    <ligand>
        <name>ATP</name>
        <dbReference type="ChEBI" id="CHEBI:30616"/>
    </ligand>
</feature>
<dbReference type="InterPro" id="IPR013986">
    <property type="entry name" value="DExx_box_DNA_helicase_dom_sf"/>
</dbReference>